<comment type="caution">
    <text evidence="5">The sequence shown here is derived from an EMBL/GenBank/DDBJ whole genome shotgun (WGS) entry which is preliminary data.</text>
</comment>
<dbReference type="OrthoDB" id="277802at2759"/>
<dbReference type="SUPFAM" id="SSF54928">
    <property type="entry name" value="RNA-binding domain, RBD"/>
    <property type="match status" value="1"/>
</dbReference>
<feature type="compositionally biased region" description="Acidic residues" evidence="3">
    <location>
        <begin position="147"/>
        <end position="161"/>
    </location>
</feature>
<evidence type="ECO:0000256" key="3">
    <source>
        <dbReference type="SAM" id="MobiDB-lite"/>
    </source>
</evidence>
<dbReference type="Proteomes" id="UP000757232">
    <property type="component" value="Unassembled WGS sequence"/>
</dbReference>
<feature type="region of interest" description="Disordered" evidence="3">
    <location>
        <begin position="96"/>
        <end position="161"/>
    </location>
</feature>
<sequence length="257" mass="28639">MAAAVAPSPTLYINNLNDKIKRDELRAQLFALFSTYGRIIDIVARKGSKMKGQAFLSFADLAEATSAMRACEGMIFYDKPLHIHYAKTKSYAIRRREDPDFVPPNPVSAQTRLPNGTSASNGLEKRNREEDEEEDYRQPKREKSSGDEDGEEMELEDDEEIQQPAPAVPQVQEQPSARLLCTNLPVEVTDDVLGVLFQQYQGFISTHVVQAPQPNAAGQKVKMAQVVYDSPELASVAKEALNGFTLKKGWNMTVAYI</sequence>
<dbReference type="Pfam" id="PF00076">
    <property type="entry name" value="RRM_1"/>
    <property type="match status" value="2"/>
</dbReference>
<dbReference type="SMART" id="SM00360">
    <property type="entry name" value="RRM"/>
    <property type="match status" value="2"/>
</dbReference>
<feature type="compositionally biased region" description="Polar residues" evidence="3">
    <location>
        <begin position="107"/>
        <end position="121"/>
    </location>
</feature>
<dbReference type="InterPro" id="IPR035979">
    <property type="entry name" value="RBD_domain_sf"/>
</dbReference>
<feature type="domain" description="RRM" evidence="4">
    <location>
        <begin position="177"/>
        <end position="257"/>
    </location>
</feature>
<dbReference type="EMBL" id="LNZH02000168">
    <property type="protein sequence ID" value="OCB88869.1"/>
    <property type="molecule type" value="Genomic_DNA"/>
</dbReference>
<evidence type="ECO:0000256" key="2">
    <source>
        <dbReference type="PROSITE-ProRule" id="PRU00176"/>
    </source>
</evidence>
<feature type="domain" description="RRM" evidence="4">
    <location>
        <begin position="9"/>
        <end position="88"/>
    </location>
</feature>
<dbReference type="AlphaFoldDB" id="A0A9Q5HZI1"/>
<dbReference type="PROSITE" id="PS50102">
    <property type="entry name" value="RRM"/>
    <property type="match status" value="2"/>
</dbReference>
<evidence type="ECO:0000259" key="4">
    <source>
        <dbReference type="PROSITE" id="PS50102"/>
    </source>
</evidence>
<protein>
    <submittedName>
        <fullName evidence="5">RNA-binding domain-containing protein</fullName>
    </submittedName>
</protein>
<dbReference type="FunFam" id="3.30.70.330:FF:000039">
    <property type="entry name" value="U1 small nuclear ribonucleoprotein A"/>
    <property type="match status" value="1"/>
</dbReference>
<organism evidence="5 6">
    <name type="scientific">Sanghuangporus baumii</name>
    <name type="common">Phellinus baumii</name>
    <dbReference type="NCBI Taxonomy" id="108892"/>
    <lineage>
        <taxon>Eukaryota</taxon>
        <taxon>Fungi</taxon>
        <taxon>Dikarya</taxon>
        <taxon>Basidiomycota</taxon>
        <taxon>Agaricomycotina</taxon>
        <taxon>Agaricomycetes</taxon>
        <taxon>Hymenochaetales</taxon>
        <taxon>Hymenochaetaceae</taxon>
        <taxon>Sanghuangporus</taxon>
    </lineage>
</organism>
<dbReference type="InterPro" id="IPR000504">
    <property type="entry name" value="RRM_dom"/>
</dbReference>
<reference evidence="5" key="1">
    <citation type="submission" date="2016-06" db="EMBL/GenBank/DDBJ databases">
        <title>Draft Genome sequence of the fungus Inonotus baumii.</title>
        <authorList>
            <person name="Zhu H."/>
            <person name="Lin W."/>
        </authorList>
    </citation>
    <scope>NUCLEOTIDE SEQUENCE</scope>
    <source>
        <strain evidence="5">821</strain>
    </source>
</reference>
<proteinExistence type="predicted"/>
<dbReference type="CDD" id="cd12246">
    <property type="entry name" value="RRM1_U1A_like"/>
    <property type="match status" value="1"/>
</dbReference>
<dbReference type="InterPro" id="IPR012677">
    <property type="entry name" value="Nucleotide-bd_a/b_plait_sf"/>
</dbReference>
<evidence type="ECO:0000256" key="1">
    <source>
        <dbReference type="ARBA" id="ARBA00022884"/>
    </source>
</evidence>
<dbReference type="GO" id="GO:0003723">
    <property type="term" value="F:RNA binding"/>
    <property type="evidence" value="ECO:0007669"/>
    <property type="project" value="UniProtKB-UniRule"/>
</dbReference>
<keyword evidence="6" id="KW-1185">Reference proteome</keyword>
<feature type="compositionally biased region" description="Basic and acidic residues" evidence="3">
    <location>
        <begin position="136"/>
        <end position="146"/>
    </location>
</feature>
<name>A0A9Q5HZI1_SANBA</name>
<dbReference type="Gene3D" id="3.30.70.330">
    <property type="match status" value="2"/>
</dbReference>
<evidence type="ECO:0000313" key="6">
    <source>
        <dbReference type="Proteomes" id="UP000757232"/>
    </source>
</evidence>
<gene>
    <name evidence="5" type="ORF">A7U60_g3964</name>
</gene>
<keyword evidence="1 2" id="KW-0694">RNA-binding</keyword>
<dbReference type="PANTHER" id="PTHR10501">
    <property type="entry name" value="U1 SMALL NUCLEAR RIBONUCLEOPROTEIN A/U2 SMALL NUCLEAR RIBONUCLEOPROTEIN B"/>
    <property type="match status" value="1"/>
</dbReference>
<evidence type="ECO:0000313" key="5">
    <source>
        <dbReference type="EMBL" id="OCB88869.1"/>
    </source>
</evidence>
<accession>A0A9Q5HZI1</accession>